<gene>
    <name evidence="1" type="ORF">CLTHE_19170</name>
</gene>
<proteinExistence type="predicted"/>
<comment type="caution">
    <text evidence="1">The sequence shown here is derived from an EMBL/GenBank/DDBJ whole genome shotgun (WGS) entry which is preliminary data.</text>
</comment>
<protein>
    <submittedName>
        <fullName evidence="1">Uncharacterized protein</fullName>
    </submittedName>
</protein>
<dbReference type="OrthoDB" id="2111766at2"/>
<sequence length="229" mass="27023">MMKYLSGKTGCYDSYEFAKNILGKVGELKEFTAFYSEKTPYYQDFGIDKAYYNFIIKDEEGNEVWFDTNCGYGGTSPSCTEKILQLFGARDEYGIDKEKIIHKINVNLNHDINILVLSQNRYKTIDKNKEIMFIKVKPNSAKCRYNLIKGLENIGTFEQYNKKYKDYEEYFEETFKDKSLGDYRTNNLFYISRYLKEFSREELEKIFRTIIVKNAGEAVELDIKIIQKV</sequence>
<evidence type="ECO:0000313" key="1">
    <source>
        <dbReference type="EMBL" id="OPX47354.1"/>
    </source>
</evidence>
<evidence type="ECO:0000313" key="2">
    <source>
        <dbReference type="Proteomes" id="UP000191448"/>
    </source>
</evidence>
<reference evidence="1 2" key="1">
    <citation type="submission" date="2016-02" db="EMBL/GenBank/DDBJ databases">
        <title>Genome sequence of Clostridium thermobutyricum DSM 4928.</title>
        <authorList>
            <person name="Poehlein A."/>
            <person name="Daniel R."/>
        </authorList>
    </citation>
    <scope>NUCLEOTIDE SEQUENCE [LARGE SCALE GENOMIC DNA]</scope>
    <source>
        <strain evidence="1 2">DSM 4928</strain>
    </source>
</reference>
<dbReference type="RefSeq" id="WP_143324059.1">
    <property type="nucleotide sequence ID" value="NZ_LTAY01000048.1"/>
</dbReference>
<dbReference type="Proteomes" id="UP000191448">
    <property type="component" value="Unassembled WGS sequence"/>
</dbReference>
<organism evidence="1 2">
    <name type="scientific">Clostridium thermobutyricum DSM 4928</name>
    <dbReference type="NCBI Taxonomy" id="1121339"/>
    <lineage>
        <taxon>Bacteria</taxon>
        <taxon>Bacillati</taxon>
        <taxon>Bacillota</taxon>
        <taxon>Clostridia</taxon>
        <taxon>Eubacteriales</taxon>
        <taxon>Clostridiaceae</taxon>
        <taxon>Clostridium</taxon>
    </lineage>
</organism>
<accession>A0A1V4SVU8</accession>
<name>A0A1V4SVU8_9CLOT</name>
<dbReference type="EMBL" id="LTAY01000048">
    <property type="protein sequence ID" value="OPX47354.1"/>
    <property type="molecule type" value="Genomic_DNA"/>
</dbReference>
<dbReference type="AlphaFoldDB" id="A0A1V4SVU8"/>